<evidence type="ECO:0008006" key="4">
    <source>
        <dbReference type="Google" id="ProtNLM"/>
    </source>
</evidence>
<dbReference type="PROSITE" id="PS51257">
    <property type="entry name" value="PROKAR_LIPOPROTEIN"/>
    <property type="match status" value="1"/>
</dbReference>
<sequence length="113" mass="12361" precursor="true">MKATLRTLFICLSLLLAACSATAFHVGNNFDLQAFSNKVVRGTTSQAEVRSWLGAPSSTGVRVETDGARLEEWTYYFASGTLSNLSGTELKSLQIKYDPRGIVQGYNWSIPAH</sequence>
<evidence type="ECO:0000256" key="1">
    <source>
        <dbReference type="SAM" id="SignalP"/>
    </source>
</evidence>
<evidence type="ECO:0000313" key="3">
    <source>
        <dbReference type="Proteomes" id="UP000001235"/>
    </source>
</evidence>
<dbReference type="EMBL" id="CP002159">
    <property type="protein sequence ID" value="ADL54693.1"/>
    <property type="molecule type" value="Genomic_DNA"/>
</dbReference>
<evidence type="ECO:0000313" key="2">
    <source>
        <dbReference type="EMBL" id="ADL54693.1"/>
    </source>
</evidence>
<protein>
    <recommendedName>
        <fullName evidence="4">Lipoprotein SmpA/OmlA domain-containing protein</fullName>
    </recommendedName>
</protein>
<feature type="chain" id="PRO_5003128018" description="Lipoprotein SmpA/OmlA domain-containing protein" evidence="1">
    <location>
        <begin position="24"/>
        <end position="113"/>
    </location>
</feature>
<dbReference type="Proteomes" id="UP000001235">
    <property type="component" value="Chromosome"/>
</dbReference>
<keyword evidence="1" id="KW-0732">Signal</keyword>
<dbReference type="RefSeq" id="WP_013292635.1">
    <property type="nucleotide sequence ID" value="NC_014394.1"/>
</dbReference>
<dbReference type="AlphaFoldDB" id="D9SD04"/>
<reference evidence="2 3" key="1">
    <citation type="submission" date="2010-08" db="EMBL/GenBank/DDBJ databases">
        <title>Complete sequence of Gallionella capsiferriformans ES-2.</title>
        <authorList>
            <consortium name="US DOE Joint Genome Institute"/>
            <person name="Lucas S."/>
            <person name="Copeland A."/>
            <person name="Lapidus A."/>
            <person name="Cheng J.-F."/>
            <person name="Bruce D."/>
            <person name="Goodwin L."/>
            <person name="Pitluck S."/>
            <person name="Chertkov O."/>
            <person name="Davenport K.W."/>
            <person name="Detter J.C."/>
            <person name="Han C."/>
            <person name="Tapia R."/>
            <person name="Land M."/>
            <person name="Hauser L."/>
            <person name="Chang Y.-J."/>
            <person name="Jeffries C."/>
            <person name="Kyrpides N."/>
            <person name="Ivanova N."/>
            <person name="Mikhailova N."/>
            <person name="Shelobolina E.S."/>
            <person name="Picardal F."/>
            <person name="Roden E."/>
            <person name="Emerson D."/>
            <person name="Woyke T."/>
        </authorList>
    </citation>
    <scope>NUCLEOTIDE SEQUENCE [LARGE SCALE GENOMIC DNA]</scope>
    <source>
        <strain evidence="2 3">ES-2</strain>
    </source>
</reference>
<accession>D9SD04</accession>
<name>D9SD04_GALCS</name>
<organism evidence="2 3">
    <name type="scientific">Gallionella capsiferriformans (strain ES-2)</name>
    <name type="common">Gallionella ferruginea capsiferriformans (strain ES-2)</name>
    <dbReference type="NCBI Taxonomy" id="395494"/>
    <lineage>
        <taxon>Bacteria</taxon>
        <taxon>Pseudomonadati</taxon>
        <taxon>Pseudomonadota</taxon>
        <taxon>Betaproteobacteria</taxon>
        <taxon>Nitrosomonadales</taxon>
        <taxon>Gallionellaceae</taxon>
        <taxon>Gallionella</taxon>
    </lineage>
</organism>
<keyword evidence="3" id="KW-1185">Reference proteome</keyword>
<dbReference type="KEGG" id="gca:Galf_0652"/>
<dbReference type="HOGENOM" id="CLU_2166182_0_0_4"/>
<dbReference type="OrthoDB" id="9182143at2"/>
<feature type="signal peptide" evidence="1">
    <location>
        <begin position="1"/>
        <end position="23"/>
    </location>
</feature>
<gene>
    <name evidence="2" type="ordered locus">Galf_0652</name>
</gene>
<proteinExistence type="predicted"/>